<feature type="region of interest" description="Disordered" evidence="1">
    <location>
        <begin position="175"/>
        <end position="202"/>
    </location>
</feature>
<dbReference type="PANTHER" id="PTHR43252">
    <property type="entry name" value="TRANSCRIPTIONAL REGULATOR YQJI"/>
    <property type="match status" value="1"/>
</dbReference>
<evidence type="ECO:0000313" key="3">
    <source>
        <dbReference type="EMBL" id="KZE75398.1"/>
    </source>
</evidence>
<feature type="compositionally biased region" description="Basic and acidic residues" evidence="1">
    <location>
        <begin position="1"/>
        <end position="10"/>
    </location>
</feature>
<dbReference type="AlphaFoldDB" id="A0A163VU04"/>
<evidence type="ECO:0000313" key="4">
    <source>
        <dbReference type="Proteomes" id="UP000076563"/>
    </source>
</evidence>
<dbReference type="SUPFAM" id="SSF46785">
    <property type="entry name" value="Winged helix' DNA-binding domain"/>
    <property type="match status" value="1"/>
</dbReference>
<proteinExistence type="predicted"/>
<dbReference type="RefSeq" id="WP_063184873.1">
    <property type="nucleotide sequence ID" value="NZ_LQRA01000072.1"/>
</dbReference>
<dbReference type="InterPro" id="IPR036390">
    <property type="entry name" value="WH_DNA-bd_sf"/>
</dbReference>
<accession>A0A163VU04</accession>
<organism evidence="3 4">
    <name type="scientific">Paenibacillus elgii</name>
    <dbReference type="NCBI Taxonomy" id="189691"/>
    <lineage>
        <taxon>Bacteria</taxon>
        <taxon>Bacillati</taxon>
        <taxon>Bacillota</taxon>
        <taxon>Bacilli</taxon>
        <taxon>Bacillales</taxon>
        <taxon>Paenibacillaceae</taxon>
        <taxon>Paenibacillus</taxon>
    </lineage>
</organism>
<dbReference type="Pfam" id="PF03551">
    <property type="entry name" value="PadR"/>
    <property type="match status" value="1"/>
</dbReference>
<reference evidence="4" key="1">
    <citation type="submission" date="2016-01" db="EMBL/GenBank/DDBJ databases">
        <title>Draft genome of Chromobacterium sp. F49.</title>
        <authorList>
            <person name="Hong K.W."/>
        </authorList>
    </citation>
    <scope>NUCLEOTIDE SEQUENCE [LARGE SCALE GENOMIC DNA]</scope>
    <source>
        <strain evidence="4">M63</strain>
    </source>
</reference>
<dbReference type="Proteomes" id="UP000076563">
    <property type="component" value="Unassembled WGS sequence"/>
</dbReference>
<feature type="region of interest" description="Disordered" evidence="1">
    <location>
        <begin position="1"/>
        <end position="21"/>
    </location>
</feature>
<protein>
    <recommendedName>
        <fullName evidence="2">Transcription regulator PadR N-terminal domain-containing protein</fullName>
    </recommendedName>
</protein>
<dbReference type="PANTHER" id="PTHR43252:SF2">
    <property type="entry name" value="TRANSCRIPTION REGULATOR, PADR-LIKE FAMILY"/>
    <property type="match status" value="1"/>
</dbReference>
<feature type="domain" description="Transcription regulator PadR N-terminal" evidence="2">
    <location>
        <begin position="34"/>
        <end position="104"/>
    </location>
</feature>
<evidence type="ECO:0000256" key="1">
    <source>
        <dbReference type="SAM" id="MobiDB-lite"/>
    </source>
</evidence>
<dbReference type="InterPro" id="IPR005149">
    <property type="entry name" value="Tscrpt_reg_PadR_N"/>
</dbReference>
<comment type="caution">
    <text evidence="3">The sequence shown here is derived from an EMBL/GenBank/DDBJ whole genome shotgun (WGS) entry which is preliminary data.</text>
</comment>
<sequence length="202" mass="23590">MRSKYGESRRGMGGRGEGSGKRRFFERGEFKYALLELLDSKPMHGYQLIKAMEDKTGGLYVPSAGSIYPNLQLLEDMGLISVKEENDGKKMHYITDKGRTFLQERQSKNQEHWEREDWRPRNDYREQDDLRDMMKEWSEIIRLIARAAKESSSTPEQSSAFREIMQNLQLELTGLLDKEAHSRSEQNREEIQADAGGWQHDK</sequence>
<dbReference type="Gene3D" id="1.10.10.10">
    <property type="entry name" value="Winged helix-like DNA-binding domain superfamily/Winged helix DNA-binding domain"/>
    <property type="match status" value="1"/>
</dbReference>
<dbReference type="InterPro" id="IPR036388">
    <property type="entry name" value="WH-like_DNA-bd_sf"/>
</dbReference>
<gene>
    <name evidence="3" type="ORF">AV654_26900</name>
</gene>
<name>A0A163VU04_9BACL</name>
<keyword evidence="4" id="KW-1185">Reference proteome</keyword>
<evidence type="ECO:0000259" key="2">
    <source>
        <dbReference type="Pfam" id="PF03551"/>
    </source>
</evidence>
<feature type="compositionally biased region" description="Basic and acidic residues" evidence="1">
    <location>
        <begin position="176"/>
        <end position="191"/>
    </location>
</feature>
<dbReference type="EMBL" id="LQRA01000072">
    <property type="protein sequence ID" value="KZE75398.1"/>
    <property type="molecule type" value="Genomic_DNA"/>
</dbReference>